<sequence>MSRSARSSSPAPAAGSPAGQRLDKWLWAARFFKTRSLAADEIERGRVRVNGQDAKPSREVRAGDRVSVRQGDCPTPREVEVLGLSAVRGPAPQAQRLYRETPESVLAQAEWRERRHYAADPALSIQQGRPTKADRRQLADWQRWSVSVDDLA</sequence>
<reference evidence="7 10" key="2">
    <citation type="submission" date="2024-06" db="EMBL/GenBank/DDBJ databases">
        <title>Genomic Encyclopedia of Type Strains, Phase IV (KMG-IV): sequencing the most valuable type-strain genomes for metagenomic binning, comparative biology and taxonomic classification.</title>
        <authorList>
            <person name="Goeker M."/>
        </authorList>
    </citation>
    <scope>NUCLEOTIDE SEQUENCE [LARGE SCALE GENOMIC DNA]</scope>
    <source>
        <strain evidence="7 10">D-501</strain>
    </source>
</reference>
<dbReference type="RefSeq" id="WP_149502973.1">
    <property type="nucleotide sequence ID" value="NZ_CP035708.1"/>
</dbReference>
<dbReference type="CDD" id="cd00165">
    <property type="entry name" value="S4"/>
    <property type="match status" value="1"/>
</dbReference>
<keyword evidence="2 4" id="KW-0694">RNA-binding</keyword>
<comment type="similarity">
    <text evidence="1">Belongs to the HSP15 family.</text>
</comment>
<dbReference type="GO" id="GO:0003677">
    <property type="term" value="F:DNA binding"/>
    <property type="evidence" value="ECO:0007669"/>
    <property type="project" value="UniProtKB-KW"/>
</dbReference>
<evidence type="ECO:0000313" key="8">
    <source>
        <dbReference type="EMBL" id="QEN00230.1"/>
    </source>
</evidence>
<evidence type="ECO:0000256" key="4">
    <source>
        <dbReference type="PROSITE-ProRule" id="PRU00182"/>
    </source>
</evidence>
<evidence type="ECO:0000313" key="7">
    <source>
        <dbReference type="EMBL" id="MET3604274.1"/>
    </source>
</evidence>
<dbReference type="Gene3D" id="3.10.290.10">
    <property type="entry name" value="RNA-binding S4 domain"/>
    <property type="match status" value="1"/>
</dbReference>
<dbReference type="GO" id="GO:0043023">
    <property type="term" value="F:ribosomal large subunit binding"/>
    <property type="evidence" value="ECO:0007669"/>
    <property type="project" value="InterPro"/>
</dbReference>
<feature type="region of interest" description="Disordered" evidence="5">
    <location>
        <begin position="53"/>
        <end position="73"/>
    </location>
</feature>
<evidence type="ECO:0000256" key="2">
    <source>
        <dbReference type="ARBA" id="ARBA00022884"/>
    </source>
</evidence>
<dbReference type="InterPro" id="IPR025708">
    <property type="entry name" value="HSP15"/>
</dbReference>
<dbReference type="InterPro" id="IPR002942">
    <property type="entry name" value="S4_RNA-bd"/>
</dbReference>
<dbReference type="KEGG" id="snn:EWH46_05135"/>
<keyword evidence="3" id="KW-0238">DNA-binding</keyword>
<dbReference type="Proteomes" id="UP001549111">
    <property type="component" value="Unassembled WGS sequence"/>
</dbReference>
<evidence type="ECO:0000256" key="3">
    <source>
        <dbReference type="ARBA" id="ARBA00023125"/>
    </source>
</evidence>
<reference evidence="8 9" key="1">
    <citation type="submission" date="2019-02" db="EMBL/GenBank/DDBJ databases">
        <title>Complete Genome Sequence and Methylome Analysis of Sphaerotilus natans subsp. sulfidivorans D-507.</title>
        <authorList>
            <person name="Fomenkov A."/>
            <person name="Gridneva E."/>
            <person name="Smolyakov D."/>
            <person name="Dubinina G."/>
            <person name="Vincze T."/>
            <person name="Grabovich M."/>
            <person name="Roberts R.J."/>
        </authorList>
    </citation>
    <scope>NUCLEOTIDE SEQUENCE [LARGE SCALE GENOMIC DNA]</scope>
    <source>
        <strain evidence="8 9">D-507</strain>
    </source>
</reference>
<dbReference type="PROSITE" id="PS50889">
    <property type="entry name" value="S4"/>
    <property type="match status" value="1"/>
</dbReference>
<dbReference type="AlphaFoldDB" id="A0A5C1PZW9"/>
<feature type="domain" description="RNA-binding S4" evidence="6">
    <location>
        <begin position="20"/>
        <end position="80"/>
    </location>
</feature>
<keyword evidence="7" id="KW-0346">Stress response</keyword>
<evidence type="ECO:0000256" key="5">
    <source>
        <dbReference type="SAM" id="MobiDB-lite"/>
    </source>
</evidence>
<dbReference type="EMBL" id="JBEPLS010000006">
    <property type="protein sequence ID" value="MET3604274.1"/>
    <property type="molecule type" value="Genomic_DNA"/>
</dbReference>
<dbReference type="Pfam" id="PF01479">
    <property type="entry name" value="S4"/>
    <property type="match status" value="1"/>
</dbReference>
<name>A0A5C1PZW9_9BURK</name>
<evidence type="ECO:0000259" key="6">
    <source>
        <dbReference type="SMART" id="SM00363"/>
    </source>
</evidence>
<dbReference type="OrthoDB" id="9797176at2"/>
<gene>
    <name evidence="7" type="ORF">ABIC99_002088</name>
    <name evidence="8" type="ORF">EWH46_05135</name>
</gene>
<dbReference type="Proteomes" id="UP000323522">
    <property type="component" value="Chromosome"/>
</dbReference>
<evidence type="ECO:0000313" key="10">
    <source>
        <dbReference type="Proteomes" id="UP001549111"/>
    </source>
</evidence>
<accession>A0A5C1PZW9</accession>
<dbReference type="SMART" id="SM00363">
    <property type="entry name" value="S4"/>
    <property type="match status" value="1"/>
</dbReference>
<protein>
    <submittedName>
        <fullName evidence="8">RNA-binding S4 domain-containing protein</fullName>
    </submittedName>
    <submittedName>
        <fullName evidence="7">Ribosome-associated heat shock protein Hsp15</fullName>
    </submittedName>
</protein>
<dbReference type="SUPFAM" id="SSF55174">
    <property type="entry name" value="Alpha-L RNA-binding motif"/>
    <property type="match status" value="1"/>
</dbReference>
<feature type="compositionally biased region" description="Basic and acidic residues" evidence="5">
    <location>
        <begin position="55"/>
        <end position="67"/>
    </location>
</feature>
<dbReference type="InterPro" id="IPR036986">
    <property type="entry name" value="S4_RNA-bd_sf"/>
</dbReference>
<dbReference type="GO" id="GO:0003727">
    <property type="term" value="F:single-stranded RNA binding"/>
    <property type="evidence" value="ECO:0007669"/>
    <property type="project" value="InterPro"/>
</dbReference>
<keyword evidence="10" id="KW-1185">Reference proteome</keyword>
<dbReference type="GO" id="GO:0034605">
    <property type="term" value="P:cellular response to heat"/>
    <property type="evidence" value="ECO:0007669"/>
    <property type="project" value="InterPro"/>
</dbReference>
<dbReference type="PIRSF" id="PIRSF016821">
    <property type="entry name" value="HSP15"/>
    <property type="match status" value="1"/>
</dbReference>
<organism evidence="8 9">
    <name type="scientific">Sphaerotilus sulfidivorans</name>
    <dbReference type="NCBI Taxonomy" id="639200"/>
    <lineage>
        <taxon>Bacteria</taxon>
        <taxon>Pseudomonadati</taxon>
        <taxon>Pseudomonadota</taxon>
        <taxon>Betaproteobacteria</taxon>
        <taxon>Burkholderiales</taxon>
        <taxon>Sphaerotilaceae</taxon>
        <taxon>Sphaerotilus</taxon>
    </lineage>
</organism>
<evidence type="ECO:0000256" key="1">
    <source>
        <dbReference type="ARBA" id="ARBA00008396"/>
    </source>
</evidence>
<proteinExistence type="inferred from homology"/>
<dbReference type="EMBL" id="CP035708">
    <property type="protein sequence ID" value="QEN00230.1"/>
    <property type="molecule type" value="Genomic_DNA"/>
</dbReference>
<evidence type="ECO:0000313" key="9">
    <source>
        <dbReference type="Proteomes" id="UP000323522"/>
    </source>
</evidence>